<reference evidence="7 8" key="1">
    <citation type="submission" date="2023-02" db="EMBL/GenBank/DDBJ databases">
        <authorList>
            <person name="Mo P."/>
        </authorList>
    </citation>
    <scope>NUCLEOTIDE SEQUENCE [LARGE SCALE GENOMIC DNA]</scope>
    <source>
        <strain evidence="7 8">HUAS 3</strain>
    </source>
</reference>
<dbReference type="InterPro" id="IPR030678">
    <property type="entry name" value="Peptide/Ni-bd"/>
</dbReference>
<dbReference type="InterPro" id="IPR000914">
    <property type="entry name" value="SBP_5_dom"/>
</dbReference>
<keyword evidence="8" id="KW-1185">Reference proteome</keyword>
<feature type="signal peptide" evidence="5">
    <location>
        <begin position="1"/>
        <end position="22"/>
    </location>
</feature>
<evidence type="ECO:0000256" key="1">
    <source>
        <dbReference type="ARBA" id="ARBA00004196"/>
    </source>
</evidence>
<keyword evidence="3" id="KW-0813">Transport</keyword>
<evidence type="ECO:0000256" key="3">
    <source>
        <dbReference type="ARBA" id="ARBA00022448"/>
    </source>
</evidence>
<evidence type="ECO:0000259" key="6">
    <source>
        <dbReference type="Pfam" id="PF00496"/>
    </source>
</evidence>
<protein>
    <submittedName>
        <fullName evidence="7">ABC transporter substrate-binding protein</fullName>
    </submittedName>
</protein>
<dbReference type="PROSITE" id="PS51257">
    <property type="entry name" value="PROKAR_LIPOPROTEIN"/>
    <property type="match status" value="1"/>
</dbReference>
<sequence length="533" mass="57729">MRGTLRTLATAMGLLSIGLATACSPSNPDSGGESGGPDRLVIGTTADVVNYNPLVGNSRTDTWVTNLMYPRLMGMGLDGVRTPYLATEWAYAPDGKSATVTLRDDFTWSDGEKVTADDVVFTIEAVAKEKIGVVAGLIPAFQKATAVSPTKVEFTLSQADGTFLENVGFWMPIVPEHVFGKVGSVQEFANDANWVSAGPYQLTTVERGQRYVLKRMADYPLVDGGPKAAEVVFRVFPDVNTEALALRNGEIDLIANALPPALAKTLEGDSKLKLVKVPSLGWAHMQYNLARKPLDQLAVRQALAAAVDYEAIRRVALQGSAVSSNSSVLTPTLKQWQDPSATEYAHDPAKARQLLTGAGFTDGNADGLFDGLSLRMIYDQADPNIAKWAQLVRDSSKEAGIEIKLEGLERNTYLAKTKERDYDIYAGSWAIMENPPANLTLAFTCKGFINYANACDPALDKLINESRGYLDQAQQKTAIQAAAKIISEQVYDNVLYVEEFTFAHSADWSGFLVQPSELLSIVNPQSLAQATDN</sequence>
<evidence type="ECO:0000256" key="5">
    <source>
        <dbReference type="SAM" id="SignalP"/>
    </source>
</evidence>
<dbReference type="Gene3D" id="3.90.76.10">
    <property type="entry name" value="Dipeptide-binding Protein, Domain 1"/>
    <property type="match status" value="1"/>
</dbReference>
<dbReference type="PANTHER" id="PTHR30290:SF10">
    <property type="entry name" value="PERIPLASMIC OLIGOPEPTIDE-BINDING PROTEIN-RELATED"/>
    <property type="match status" value="1"/>
</dbReference>
<dbReference type="PANTHER" id="PTHR30290">
    <property type="entry name" value="PERIPLASMIC BINDING COMPONENT OF ABC TRANSPORTER"/>
    <property type="match status" value="1"/>
</dbReference>
<dbReference type="Gene3D" id="3.40.190.10">
    <property type="entry name" value="Periplasmic binding protein-like II"/>
    <property type="match status" value="1"/>
</dbReference>
<comment type="subcellular location">
    <subcellularLocation>
        <location evidence="1">Cell envelope</location>
    </subcellularLocation>
</comment>
<comment type="similarity">
    <text evidence="2">Belongs to the bacterial solute-binding protein 5 family.</text>
</comment>
<dbReference type="InterPro" id="IPR039424">
    <property type="entry name" value="SBP_5"/>
</dbReference>
<dbReference type="Pfam" id="PF00496">
    <property type="entry name" value="SBP_bac_5"/>
    <property type="match status" value="1"/>
</dbReference>
<feature type="chain" id="PRO_5046644395" evidence="5">
    <location>
        <begin position="23"/>
        <end position="533"/>
    </location>
</feature>
<evidence type="ECO:0000313" key="7">
    <source>
        <dbReference type="EMBL" id="WDZ86733.1"/>
    </source>
</evidence>
<evidence type="ECO:0000313" key="8">
    <source>
        <dbReference type="Proteomes" id="UP001219605"/>
    </source>
</evidence>
<dbReference type="CDD" id="cd00995">
    <property type="entry name" value="PBP2_NikA_DppA_OppA_like"/>
    <property type="match status" value="1"/>
</dbReference>
<evidence type="ECO:0000256" key="4">
    <source>
        <dbReference type="ARBA" id="ARBA00022729"/>
    </source>
</evidence>
<name>A0ABY7ZWA0_9ACTN</name>
<dbReference type="Proteomes" id="UP001219605">
    <property type="component" value="Chromosome"/>
</dbReference>
<proteinExistence type="inferred from homology"/>
<dbReference type="Gene3D" id="3.10.105.10">
    <property type="entry name" value="Dipeptide-binding Protein, Domain 3"/>
    <property type="match status" value="1"/>
</dbReference>
<keyword evidence="4 5" id="KW-0732">Signal</keyword>
<dbReference type="RefSeq" id="WP_275033582.1">
    <property type="nucleotide sequence ID" value="NZ_CP118615.1"/>
</dbReference>
<accession>A0ABY7ZWA0</accession>
<dbReference type="SUPFAM" id="SSF53850">
    <property type="entry name" value="Periplasmic binding protein-like II"/>
    <property type="match status" value="1"/>
</dbReference>
<gene>
    <name evidence="7" type="ORF">PVK37_10200</name>
</gene>
<feature type="domain" description="Solute-binding protein family 5" evidence="6">
    <location>
        <begin position="83"/>
        <end position="444"/>
    </location>
</feature>
<dbReference type="EMBL" id="CP118615">
    <property type="protein sequence ID" value="WDZ86733.1"/>
    <property type="molecule type" value="Genomic_DNA"/>
</dbReference>
<dbReference type="PIRSF" id="PIRSF002741">
    <property type="entry name" value="MppA"/>
    <property type="match status" value="1"/>
</dbReference>
<evidence type="ECO:0000256" key="2">
    <source>
        <dbReference type="ARBA" id="ARBA00005695"/>
    </source>
</evidence>
<organism evidence="7 8">
    <name type="scientific">Micromonospora cathayae</name>
    <dbReference type="NCBI Taxonomy" id="3028804"/>
    <lineage>
        <taxon>Bacteria</taxon>
        <taxon>Bacillati</taxon>
        <taxon>Actinomycetota</taxon>
        <taxon>Actinomycetes</taxon>
        <taxon>Micromonosporales</taxon>
        <taxon>Micromonosporaceae</taxon>
        <taxon>Micromonospora</taxon>
    </lineage>
</organism>